<dbReference type="OrthoDB" id="9809583at2"/>
<dbReference type="InterPro" id="IPR050546">
    <property type="entry name" value="Glycosyl_Hydrlase_16"/>
</dbReference>
<comment type="similarity">
    <text evidence="1">Belongs to the glycosyl hydrolase 16 family.</text>
</comment>
<dbReference type="EMBL" id="AAOH01000004">
    <property type="protein sequence ID" value="EAR28217.1"/>
    <property type="molecule type" value="Genomic_DNA"/>
</dbReference>
<accession>A4CA09</accession>
<evidence type="ECO:0000313" key="4">
    <source>
        <dbReference type="Proteomes" id="UP000006201"/>
    </source>
</evidence>
<keyword evidence="3" id="KW-0378">Hydrolase</keyword>
<feature type="domain" description="GH16" evidence="2">
    <location>
        <begin position="43"/>
        <end position="329"/>
    </location>
</feature>
<dbReference type="CDD" id="cd08023">
    <property type="entry name" value="GH16_laminarinase_like"/>
    <property type="match status" value="1"/>
</dbReference>
<proteinExistence type="inferred from homology"/>
<dbReference type="InterPro" id="IPR008979">
    <property type="entry name" value="Galactose-bd-like_sf"/>
</dbReference>
<dbReference type="SUPFAM" id="SSF49785">
    <property type="entry name" value="Galactose-binding domain-like"/>
    <property type="match status" value="3"/>
</dbReference>
<dbReference type="Proteomes" id="UP000006201">
    <property type="component" value="Unassembled WGS sequence"/>
</dbReference>
<dbReference type="InterPro" id="IPR000757">
    <property type="entry name" value="Beta-glucanase-like"/>
</dbReference>
<dbReference type="GO" id="GO:0005975">
    <property type="term" value="P:carbohydrate metabolic process"/>
    <property type="evidence" value="ECO:0007669"/>
    <property type="project" value="InterPro"/>
</dbReference>
<dbReference type="PANTHER" id="PTHR10963:SF55">
    <property type="entry name" value="GLYCOSIDE HYDROLASE FAMILY 16 PROTEIN"/>
    <property type="match status" value="1"/>
</dbReference>
<dbReference type="PANTHER" id="PTHR10963">
    <property type="entry name" value="GLYCOSYL HYDROLASE-RELATED"/>
    <property type="match status" value="1"/>
</dbReference>
<dbReference type="SUPFAM" id="SSF49899">
    <property type="entry name" value="Concanavalin A-like lectins/glucanases"/>
    <property type="match status" value="1"/>
</dbReference>
<name>A4CA09_9GAMM</name>
<evidence type="ECO:0000313" key="3">
    <source>
        <dbReference type="EMBL" id="EAR28217.1"/>
    </source>
</evidence>
<dbReference type="RefSeq" id="WP_009840049.1">
    <property type="nucleotide sequence ID" value="NZ_CH959301.1"/>
</dbReference>
<evidence type="ECO:0000259" key="2">
    <source>
        <dbReference type="PROSITE" id="PS51762"/>
    </source>
</evidence>
<dbReference type="HOGENOM" id="CLU_327017_0_0_6"/>
<evidence type="ECO:0000256" key="1">
    <source>
        <dbReference type="ARBA" id="ARBA00006865"/>
    </source>
</evidence>
<dbReference type="eggNOG" id="COG2273">
    <property type="taxonomic scope" value="Bacteria"/>
</dbReference>
<dbReference type="InterPro" id="IPR013320">
    <property type="entry name" value="ConA-like_dom_sf"/>
</dbReference>
<dbReference type="PROSITE" id="PS51762">
    <property type="entry name" value="GH16_2"/>
    <property type="match status" value="1"/>
</dbReference>
<keyword evidence="4" id="KW-1185">Reference proteome</keyword>
<dbReference type="Pfam" id="PF00722">
    <property type="entry name" value="Glyco_hydro_16"/>
    <property type="match status" value="1"/>
</dbReference>
<reference evidence="3 4" key="1">
    <citation type="submission" date="2006-02" db="EMBL/GenBank/DDBJ databases">
        <authorList>
            <person name="Moran M.A."/>
            <person name="Kjelleberg S."/>
            <person name="Egan S."/>
            <person name="Saunders N."/>
            <person name="Thomas T."/>
            <person name="Ferriera S."/>
            <person name="Johnson J."/>
            <person name="Kravitz S."/>
            <person name="Halpern A."/>
            <person name="Remington K."/>
            <person name="Beeson K."/>
            <person name="Tran B."/>
            <person name="Rogers Y.-H."/>
            <person name="Friedman R."/>
            <person name="Venter J.C."/>
        </authorList>
    </citation>
    <scope>NUCLEOTIDE SEQUENCE [LARGE SCALE GENOMIC DNA]</scope>
    <source>
        <strain evidence="3 4">D2</strain>
    </source>
</reference>
<dbReference type="PROSITE" id="PS51257">
    <property type="entry name" value="PROKAR_LIPOPROTEIN"/>
    <property type="match status" value="1"/>
</dbReference>
<protein>
    <submittedName>
        <fullName evidence="3">Glycosyl hydrolase, family 16</fullName>
    </submittedName>
</protein>
<gene>
    <name evidence="3" type="ORF">PTD2_20417</name>
</gene>
<dbReference type="GO" id="GO:0004553">
    <property type="term" value="F:hydrolase activity, hydrolyzing O-glycosyl compounds"/>
    <property type="evidence" value="ECO:0007669"/>
    <property type="project" value="InterPro"/>
</dbReference>
<organism evidence="3 4">
    <name type="scientific">Pseudoalteromonas tunicata D2</name>
    <dbReference type="NCBI Taxonomy" id="87626"/>
    <lineage>
        <taxon>Bacteria</taxon>
        <taxon>Pseudomonadati</taxon>
        <taxon>Pseudomonadota</taxon>
        <taxon>Gammaproteobacteria</taxon>
        <taxon>Alteromonadales</taxon>
        <taxon>Pseudoalteromonadaceae</taxon>
        <taxon>Pseudoalteromonas</taxon>
    </lineage>
</organism>
<dbReference type="AlphaFoldDB" id="A4CA09"/>
<comment type="caution">
    <text evidence="3">The sequence shown here is derived from an EMBL/GenBank/DDBJ whole genome shotgun (WGS) entry which is preliminary data.</text>
</comment>
<sequence length="882" mass="94871">MKKTAIQTTSVLALFSATMLVGCGGGAKTTTDLTKVDPAVAVSDWKMVWNDEFDSTSIDDRKWTHELNCDGGGNNEAQCYTDSAENSFIAEGKLNIVAKPAPEGAAKPYTSARLNSRYKADFKYGRFEMSAKLPSGQGSWPAFWMMPTDEVYGGWPRSGEIDILEAVNLKAATNDGGIEANVHGTLHYGREWPNNASSGKAYSLPDNINPADGFHTYAIEWQEGEIRWYVDNYLYATQRKSQVRYNSKDEAVGLAHKGWFTEYFDQTSGELKTFWTNAPFDQKFYLILNFAVGGNWPANVNELGIDSAAFANGQAFQIDYVRVYECAIDPNTGKGCETVRAGYDKLTDGLVEGAAPVPAPPSSGIPQNLTIFDGVLNPNWPAWDCCGGSTPAVVSDAERGDVMHFTVGAQPTVNGFISRGEFITDPNGKASPFDASPIIDNGSISFAVKVTSAPNNPDATWLMKVESIGGATAIEIPLSTSSEGLSPVVGQWQTYTFPLQAVADLGLDISSIDAIMIFPAWGTGEGAQYLVDDVQISQEMNYPELVLFEDAMNPQWPMWDCCGGSTPTEEMDDADHGLVAEFAIGAQPTVMGFITRPANGGADKPFDASAILDSGVLRFDLKVVNAPGNPDSSWLIKLESDNGASAVEWPITNSVEGITPTTGQWQTYNFKIADLANAGLDVSAIDVIMIFPAWGTGEGAVYRVDNAKIFNPDAKPASGLTLFKDTVADKWSIWDCCGGSTPTQETDDDAHGPVAEYKIGSQPTVMGFFAEDGVYHDASADLANGVVRFEMKVVDAPNSPDAIWTFKIEAGDASSAVELPLSASSEGQPVKTGQWQTFTFPLQTLYDAGLDISAIDVVMVFPSWGAGEGAVYRIDNAIIATP</sequence>
<dbReference type="Gene3D" id="2.60.120.200">
    <property type="match status" value="1"/>
</dbReference>
<dbReference type="STRING" id="87626.PTD2_20417"/>
<dbReference type="Gene3D" id="2.60.120.430">
    <property type="entry name" value="Galactose-binding lectin"/>
    <property type="match status" value="3"/>
</dbReference>